<dbReference type="PANTHER" id="PTHR20933">
    <property type="entry name" value="F-BOX ONLY PROTEIN 33"/>
    <property type="match status" value="1"/>
</dbReference>
<dbReference type="SMART" id="SM00256">
    <property type="entry name" value="FBOX"/>
    <property type="match status" value="1"/>
</dbReference>
<dbReference type="Pfam" id="PF12937">
    <property type="entry name" value="F-box-like"/>
    <property type="match status" value="1"/>
</dbReference>
<dbReference type="FunFam" id="3.80.10.10:FF:000260">
    <property type="entry name" value="F-box/LRR-repeat protein 8"/>
    <property type="match status" value="1"/>
</dbReference>
<dbReference type="STRING" id="46731.A0A3M6TE00"/>
<dbReference type="SUPFAM" id="SSF52047">
    <property type="entry name" value="RNI-like"/>
    <property type="match status" value="1"/>
</dbReference>
<evidence type="ECO:0000256" key="1">
    <source>
        <dbReference type="ARBA" id="ARBA00022786"/>
    </source>
</evidence>
<proteinExistence type="predicted"/>
<name>A0A3M6TE00_POCDA</name>
<dbReference type="FunFam" id="1.20.1280.50:FF:000005">
    <property type="entry name" value="F-box/LRR-repeat protein 3 isoform X1"/>
    <property type="match status" value="1"/>
</dbReference>
<dbReference type="EMBL" id="RCHS01003816">
    <property type="protein sequence ID" value="RMX39454.1"/>
    <property type="molecule type" value="Genomic_DNA"/>
</dbReference>
<feature type="domain" description="F-box" evidence="4">
    <location>
        <begin position="3"/>
        <end position="49"/>
    </location>
</feature>
<dbReference type="Gene3D" id="3.80.10.10">
    <property type="entry name" value="Ribonuclease Inhibitor"/>
    <property type="match status" value="1"/>
</dbReference>
<evidence type="ECO:0000313" key="5">
    <source>
        <dbReference type="EMBL" id="RMX39454.1"/>
    </source>
</evidence>
<dbReference type="PROSITE" id="PS50181">
    <property type="entry name" value="FBOX"/>
    <property type="match status" value="1"/>
</dbReference>
<dbReference type="AlphaFoldDB" id="A0A3M6TE00"/>
<dbReference type="InterPro" id="IPR032675">
    <property type="entry name" value="LRR_dom_sf"/>
</dbReference>
<organism evidence="5 6">
    <name type="scientific">Pocillopora damicornis</name>
    <name type="common">Cauliflower coral</name>
    <name type="synonym">Millepora damicornis</name>
    <dbReference type="NCBI Taxonomy" id="46731"/>
    <lineage>
        <taxon>Eukaryota</taxon>
        <taxon>Metazoa</taxon>
        <taxon>Cnidaria</taxon>
        <taxon>Anthozoa</taxon>
        <taxon>Hexacorallia</taxon>
        <taxon>Scleractinia</taxon>
        <taxon>Astrocoeniina</taxon>
        <taxon>Pocilloporidae</taxon>
        <taxon>Pocillopora</taxon>
    </lineage>
</organism>
<evidence type="ECO:0000313" key="6">
    <source>
        <dbReference type="Proteomes" id="UP000275408"/>
    </source>
</evidence>
<dbReference type="PANTHER" id="PTHR20933:SF3">
    <property type="entry name" value="F-BOX ONLY PROTEIN 33"/>
    <property type="match status" value="1"/>
</dbReference>
<dbReference type="GO" id="GO:0031398">
    <property type="term" value="P:positive regulation of protein ubiquitination"/>
    <property type="evidence" value="ECO:0007669"/>
    <property type="project" value="TreeGrafter"/>
</dbReference>
<dbReference type="OMA" id="FHFRFYG"/>
<dbReference type="InterPro" id="IPR036047">
    <property type="entry name" value="F-box-like_dom_sf"/>
</dbReference>
<dbReference type="InterPro" id="IPR001810">
    <property type="entry name" value="F-box_dom"/>
</dbReference>
<comment type="caution">
    <text evidence="5">The sequence shown here is derived from an EMBL/GenBank/DDBJ whole genome shotgun (WGS) entry which is preliminary data.</text>
</comment>
<dbReference type="SUPFAM" id="SSF81383">
    <property type="entry name" value="F-box domain"/>
    <property type="match status" value="1"/>
</dbReference>
<protein>
    <recommendedName>
        <fullName evidence="2">F-box/LRR-repeat protein 8</fullName>
    </recommendedName>
    <alternativeName>
        <fullName evidence="3">F-box and leucine-rich repeat protein 8</fullName>
    </alternativeName>
</protein>
<evidence type="ECO:0000256" key="2">
    <source>
        <dbReference type="ARBA" id="ARBA00070268"/>
    </source>
</evidence>
<sequence length="376" mass="43682">MDEKKWENLPDHIIVGILSFLGLSDRLTASLACKQWRECFGSPVLWHTFHFKFVDSKEFKYAQCLENHGHYLRTVEIHCNQEDKINRESACTLILMLSGIKERRLERFTVKFLGENPLFYAGQEFIECLRVLFDKPNEDVEVLSTLKLVDLSKLPIAYGDNLINCLVENNRDLESLNIQNAALVCKVTSGCIENVLDMCRKMKSLALHHTSVTEEILLSLAEENRTPLNHLSIDCRREEKFGKDITSETWEVVRRKIPNLRVTLAFDTSCPMYKVDMILKPEVPVKNLRLEVMSQVIDQVYFAAMNYSETLEMLSISTTSSEELEKALLYLVTRCDRLRELFVFQCYISHDTKQKILELRPQLQKCYIKTKQLPTN</sequence>
<dbReference type="Proteomes" id="UP000275408">
    <property type="component" value="Unassembled WGS sequence"/>
</dbReference>
<dbReference type="Gene3D" id="1.20.1280.50">
    <property type="match status" value="1"/>
</dbReference>
<reference evidence="5 6" key="1">
    <citation type="journal article" date="2018" name="Sci. Rep.">
        <title>Comparative analysis of the Pocillopora damicornis genome highlights role of immune system in coral evolution.</title>
        <authorList>
            <person name="Cunning R."/>
            <person name="Bay R.A."/>
            <person name="Gillette P."/>
            <person name="Baker A.C."/>
            <person name="Traylor-Knowles N."/>
        </authorList>
    </citation>
    <scope>NUCLEOTIDE SEQUENCE [LARGE SCALE GENOMIC DNA]</scope>
    <source>
        <strain evidence="5">RSMAS</strain>
        <tissue evidence="5">Whole animal</tissue>
    </source>
</reference>
<accession>A0A3M6TE00</accession>
<evidence type="ECO:0000259" key="4">
    <source>
        <dbReference type="PROSITE" id="PS50181"/>
    </source>
</evidence>
<dbReference type="OrthoDB" id="3219396at2759"/>
<gene>
    <name evidence="5" type="ORF">pdam_00007593</name>
</gene>
<keyword evidence="1" id="KW-0833">Ubl conjugation pathway</keyword>
<keyword evidence="6" id="KW-1185">Reference proteome</keyword>
<dbReference type="CDD" id="cd22104">
    <property type="entry name" value="F-box_FBXO33"/>
    <property type="match status" value="1"/>
</dbReference>
<evidence type="ECO:0000256" key="3">
    <source>
        <dbReference type="ARBA" id="ARBA00077971"/>
    </source>
</evidence>